<dbReference type="Gene3D" id="1.10.10.60">
    <property type="entry name" value="Homeodomain-like"/>
    <property type="match status" value="2"/>
</dbReference>
<evidence type="ECO:0000313" key="6">
    <source>
        <dbReference type="Proteomes" id="UP000003527"/>
    </source>
</evidence>
<keyword evidence="2" id="KW-0238">DNA-binding</keyword>
<dbReference type="InterPro" id="IPR003313">
    <property type="entry name" value="AraC-bd"/>
</dbReference>
<evidence type="ECO:0000313" key="5">
    <source>
        <dbReference type="EMBL" id="EHL13617.1"/>
    </source>
</evidence>
<keyword evidence="3" id="KW-0804">Transcription</keyword>
<dbReference type="PATRIC" id="fig|796944.3.peg.615"/>
<dbReference type="RefSeq" id="WP_009537751.1">
    <property type="nucleotide sequence ID" value="NZ_JH414506.1"/>
</dbReference>
<protein>
    <recommendedName>
        <fullName evidence="4">HTH araC/xylS-type domain-containing protein</fullName>
    </recommendedName>
</protein>
<dbReference type="AlphaFoldDB" id="G9WSN0"/>
<dbReference type="Gene3D" id="2.60.120.10">
    <property type="entry name" value="Jelly Rolls"/>
    <property type="match status" value="1"/>
</dbReference>
<evidence type="ECO:0000256" key="3">
    <source>
        <dbReference type="ARBA" id="ARBA00023163"/>
    </source>
</evidence>
<dbReference type="PROSITE" id="PS00041">
    <property type="entry name" value="HTH_ARAC_FAMILY_1"/>
    <property type="match status" value="1"/>
</dbReference>
<dbReference type="InterPro" id="IPR009057">
    <property type="entry name" value="Homeodomain-like_sf"/>
</dbReference>
<dbReference type="Pfam" id="PF12833">
    <property type="entry name" value="HTH_18"/>
    <property type="match status" value="1"/>
</dbReference>
<accession>G9WSN0</accession>
<dbReference type="SUPFAM" id="SSF51215">
    <property type="entry name" value="Regulatory protein AraC"/>
    <property type="match status" value="1"/>
</dbReference>
<dbReference type="SUPFAM" id="SSF46689">
    <property type="entry name" value="Homeodomain-like"/>
    <property type="match status" value="2"/>
</dbReference>
<dbReference type="PANTHER" id="PTHR43280">
    <property type="entry name" value="ARAC-FAMILY TRANSCRIPTIONAL REGULATOR"/>
    <property type="match status" value="1"/>
</dbReference>
<dbReference type="InterPro" id="IPR018060">
    <property type="entry name" value="HTH_AraC"/>
</dbReference>
<name>G9WSN0_9FIRM</name>
<dbReference type="InterPro" id="IPR037923">
    <property type="entry name" value="HTH-like"/>
</dbReference>
<dbReference type="Proteomes" id="UP000003527">
    <property type="component" value="Unassembled WGS sequence"/>
</dbReference>
<feature type="domain" description="HTH araC/xylS-type" evidence="4">
    <location>
        <begin position="183"/>
        <end position="281"/>
    </location>
</feature>
<evidence type="ECO:0000259" key="4">
    <source>
        <dbReference type="PROSITE" id="PS01124"/>
    </source>
</evidence>
<dbReference type="EMBL" id="AFZD01000006">
    <property type="protein sequence ID" value="EHL13617.1"/>
    <property type="molecule type" value="Genomic_DNA"/>
</dbReference>
<dbReference type="InterPro" id="IPR014710">
    <property type="entry name" value="RmlC-like_jellyroll"/>
</dbReference>
<comment type="caution">
    <text evidence="5">The sequence shown here is derived from an EMBL/GenBank/DDBJ whole genome shotgun (WGS) entry which is preliminary data.</text>
</comment>
<keyword evidence="1" id="KW-0805">Transcription regulation</keyword>
<evidence type="ECO:0000256" key="1">
    <source>
        <dbReference type="ARBA" id="ARBA00023015"/>
    </source>
</evidence>
<keyword evidence="6" id="KW-1185">Reference proteome</keyword>
<sequence length="291" mass="34197">MGLIEYEQVIPEINCFCKVFHSQLIEEEKKSPTSHPLPHWHSSYEFNVCINGRLENHIENEVSCIESEEFVLINPNVVHTSFEVSEDYLGFAVLIPEEYIRMYFEKQDKKQVLHFTEKDYAPHKAEIWQLLYKLYLYSLSTASNRIIGMNSCVLSIFTLLLSEKEAEKENTDTEEALFAKSGSQYTDYVNVHYRENIQLKDVASHFGFTATYFSKLFYRETGRNFKYYLSSIRLSHAVFLLKSTGLSITEIAERSGFPKLRAFTDLFLKVNGMTPKEYRDQYRKEMKRLQK</sequence>
<reference evidence="5 6" key="1">
    <citation type="submission" date="2011-08" db="EMBL/GenBank/DDBJ databases">
        <title>The Genome Sequence of Oribacterium sp. ACB7.</title>
        <authorList>
            <consortium name="The Broad Institute Genome Sequencing Platform"/>
            <person name="Earl A."/>
            <person name="Ward D."/>
            <person name="Feldgarden M."/>
            <person name="Gevers D."/>
            <person name="Sizova M."/>
            <person name="Hazen A."/>
            <person name="Epstein S."/>
            <person name="Young S.K."/>
            <person name="Zeng Q."/>
            <person name="Gargeya S."/>
            <person name="Fitzgerald M."/>
            <person name="Haas B."/>
            <person name="Abouelleil A."/>
            <person name="Alvarado L."/>
            <person name="Arachchi H.M."/>
            <person name="Berlin A."/>
            <person name="Brown A."/>
            <person name="Chapman S.B."/>
            <person name="Chen Z."/>
            <person name="Dunbar C."/>
            <person name="Freedman E."/>
            <person name="Gearin G."/>
            <person name="Gellesch M."/>
            <person name="Goldberg J."/>
            <person name="Griggs A."/>
            <person name="Gujja S."/>
            <person name="Heiman D."/>
            <person name="Howarth C."/>
            <person name="Larson L."/>
            <person name="Lui A."/>
            <person name="MacDonald P.J.P."/>
            <person name="Montmayeur A."/>
            <person name="Murphy C."/>
            <person name="Neiman D."/>
            <person name="Pearson M."/>
            <person name="Priest M."/>
            <person name="Roberts A."/>
            <person name="Saif S."/>
            <person name="Shea T."/>
            <person name="Shenoy N."/>
            <person name="Sisk P."/>
            <person name="Stolte C."/>
            <person name="Sykes S."/>
            <person name="Wortman J."/>
            <person name="Nusbaum C."/>
            <person name="Birren B."/>
        </authorList>
    </citation>
    <scope>NUCLEOTIDE SEQUENCE [LARGE SCALE GENOMIC DNA]</scope>
    <source>
        <strain evidence="5 6">ACB7</strain>
    </source>
</reference>
<dbReference type="Pfam" id="PF02311">
    <property type="entry name" value="AraC_binding"/>
    <property type="match status" value="1"/>
</dbReference>
<dbReference type="GO" id="GO:0043565">
    <property type="term" value="F:sequence-specific DNA binding"/>
    <property type="evidence" value="ECO:0007669"/>
    <property type="project" value="InterPro"/>
</dbReference>
<organism evidence="5 6">
    <name type="scientific">Oribacterium asaccharolyticum ACB7</name>
    <dbReference type="NCBI Taxonomy" id="796944"/>
    <lineage>
        <taxon>Bacteria</taxon>
        <taxon>Bacillati</taxon>
        <taxon>Bacillota</taxon>
        <taxon>Clostridia</taxon>
        <taxon>Lachnospirales</taxon>
        <taxon>Lachnospiraceae</taxon>
        <taxon>Oribacterium</taxon>
    </lineage>
</organism>
<dbReference type="PANTHER" id="PTHR43280:SF27">
    <property type="entry name" value="TRANSCRIPTIONAL REGULATOR MTLR"/>
    <property type="match status" value="1"/>
</dbReference>
<dbReference type="GO" id="GO:0003700">
    <property type="term" value="F:DNA-binding transcription factor activity"/>
    <property type="evidence" value="ECO:0007669"/>
    <property type="project" value="InterPro"/>
</dbReference>
<dbReference type="HOGENOM" id="CLU_000445_88_3_9"/>
<proteinExistence type="predicted"/>
<dbReference type="InterPro" id="IPR018062">
    <property type="entry name" value="HTH_AraC-typ_CS"/>
</dbReference>
<dbReference type="SMART" id="SM00342">
    <property type="entry name" value="HTH_ARAC"/>
    <property type="match status" value="1"/>
</dbReference>
<dbReference type="PROSITE" id="PS01124">
    <property type="entry name" value="HTH_ARAC_FAMILY_2"/>
    <property type="match status" value="1"/>
</dbReference>
<evidence type="ECO:0000256" key="2">
    <source>
        <dbReference type="ARBA" id="ARBA00023125"/>
    </source>
</evidence>
<gene>
    <name evidence="5" type="ORF">HMPREF9624_02096</name>
</gene>